<proteinExistence type="inferred from homology"/>
<dbReference type="AlphaFoldDB" id="A0A7J6GQ34"/>
<evidence type="ECO:0000313" key="7">
    <source>
        <dbReference type="EMBL" id="KAF4385013.1"/>
    </source>
</evidence>
<reference evidence="8 9" key="1">
    <citation type="journal article" date="2020" name="bioRxiv">
        <title>Sequence and annotation of 42 cannabis genomes reveals extensive copy number variation in cannabinoid synthesis and pathogen resistance genes.</title>
        <authorList>
            <person name="Mckernan K.J."/>
            <person name="Helbert Y."/>
            <person name="Kane L.T."/>
            <person name="Ebling H."/>
            <person name="Zhang L."/>
            <person name="Liu B."/>
            <person name="Eaton Z."/>
            <person name="Mclaughlin S."/>
            <person name="Kingan S."/>
            <person name="Baybayan P."/>
            <person name="Concepcion G."/>
            <person name="Jordan M."/>
            <person name="Riva A."/>
            <person name="Barbazuk W."/>
            <person name="Harkins T."/>
        </authorList>
    </citation>
    <scope>NUCLEOTIDE SEQUENCE [LARGE SCALE GENOMIC DNA]</scope>
    <source>
        <strain evidence="8 9">cv. Jamaican Lion 4</strain>
        <strain evidence="6">Father</strain>
        <strain evidence="7">Mother</strain>
        <tissue evidence="7">Leaf</tissue>
    </source>
</reference>
<feature type="region of interest" description="Disordered" evidence="3">
    <location>
        <begin position="374"/>
        <end position="397"/>
    </location>
</feature>
<dbReference type="InterPro" id="IPR040194">
    <property type="entry name" value="Cwf19-like"/>
</dbReference>
<dbReference type="SUPFAM" id="SSF54197">
    <property type="entry name" value="HIT-like"/>
    <property type="match status" value="1"/>
</dbReference>
<accession>A0A7J6GQ34</accession>
<feature type="compositionally biased region" description="Basic residues" evidence="3">
    <location>
        <begin position="279"/>
        <end position="289"/>
    </location>
</feature>
<evidence type="ECO:0000313" key="8">
    <source>
        <dbReference type="Proteomes" id="UP000525078"/>
    </source>
</evidence>
<evidence type="ECO:0000259" key="4">
    <source>
        <dbReference type="Pfam" id="PF04676"/>
    </source>
</evidence>
<dbReference type="EMBL" id="JAATIP010000046">
    <property type="protein sequence ID" value="KAF4385013.1"/>
    <property type="molecule type" value="Genomic_DNA"/>
</dbReference>
<feature type="compositionally biased region" description="Basic and acidic residues" evidence="3">
    <location>
        <begin position="141"/>
        <end position="172"/>
    </location>
</feature>
<feature type="compositionally biased region" description="Basic and acidic residues" evidence="3">
    <location>
        <begin position="103"/>
        <end position="119"/>
    </location>
</feature>
<feature type="domain" description="Cwf19-like protein C-terminal" evidence="4">
    <location>
        <begin position="669"/>
        <end position="760"/>
    </location>
</feature>
<gene>
    <name evidence="7" type="ORF">F8388_010611</name>
    <name evidence="6" type="ORF">G4B88_002311</name>
</gene>
<dbReference type="InterPro" id="IPR006768">
    <property type="entry name" value="Cwf19-like_C_dom-1"/>
</dbReference>
<protein>
    <recommendedName>
        <fullName evidence="10">CWF19-like protein 2</fullName>
    </recommendedName>
</protein>
<keyword evidence="2" id="KW-0175">Coiled coil</keyword>
<dbReference type="InterPro" id="IPR006767">
    <property type="entry name" value="Cwf19-like_C_dom-2"/>
</dbReference>
<keyword evidence="9" id="KW-1185">Reference proteome</keyword>
<name>A0A7J6GQ34_CANSA</name>
<feature type="compositionally biased region" description="Basic and acidic residues" evidence="3">
    <location>
        <begin position="179"/>
        <end position="190"/>
    </location>
</feature>
<evidence type="ECO:0000259" key="5">
    <source>
        <dbReference type="Pfam" id="PF04677"/>
    </source>
</evidence>
<dbReference type="EMBL" id="JAATIQ010000317">
    <property type="protein sequence ID" value="KAF4362172.1"/>
    <property type="molecule type" value="Genomic_DNA"/>
</dbReference>
<evidence type="ECO:0000313" key="9">
    <source>
        <dbReference type="Proteomes" id="UP000583929"/>
    </source>
</evidence>
<evidence type="ECO:0000256" key="2">
    <source>
        <dbReference type="SAM" id="Coils"/>
    </source>
</evidence>
<evidence type="ECO:0008006" key="10">
    <source>
        <dbReference type="Google" id="ProtNLM"/>
    </source>
</evidence>
<feature type="region of interest" description="Disordered" evidence="3">
    <location>
        <begin position="272"/>
        <end position="349"/>
    </location>
</feature>
<dbReference type="GO" id="GO:0000398">
    <property type="term" value="P:mRNA splicing, via spliceosome"/>
    <property type="evidence" value="ECO:0007669"/>
    <property type="project" value="TreeGrafter"/>
</dbReference>
<feature type="compositionally biased region" description="Basic and acidic residues" evidence="3">
    <location>
        <begin position="8"/>
        <end position="28"/>
    </location>
</feature>
<feature type="region of interest" description="Disordered" evidence="3">
    <location>
        <begin position="1"/>
        <end position="226"/>
    </location>
</feature>
<dbReference type="PANTHER" id="PTHR12072">
    <property type="entry name" value="CWF19, CELL CYCLE CONTROL PROTEIN"/>
    <property type="match status" value="1"/>
</dbReference>
<feature type="coiled-coil region" evidence="2">
    <location>
        <begin position="412"/>
        <end position="439"/>
    </location>
</feature>
<feature type="compositionally biased region" description="Basic residues" evidence="3">
    <location>
        <begin position="29"/>
        <end position="43"/>
    </location>
</feature>
<comment type="similarity">
    <text evidence="1">Belongs to the CWF19 family.</text>
</comment>
<feature type="domain" description="Cwf19-like C-terminal" evidence="5">
    <location>
        <begin position="537"/>
        <end position="655"/>
    </location>
</feature>
<comment type="caution">
    <text evidence="7">The sequence shown here is derived from an EMBL/GenBank/DDBJ whole genome shotgun (WGS) entry which is preliminary data.</text>
</comment>
<dbReference type="Pfam" id="PF04676">
    <property type="entry name" value="CwfJ_C_2"/>
    <property type="match status" value="1"/>
</dbReference>
<evidence type="ECO:0000256" key="3">
    <source>
        <dbReference type="SAM" id="MobiDB-lite"/>
    </source>
</evidence>
<sequence length="765" mass="87894">MLGGVKFIPRDQIAKDDGSDDLKKESKKSSRKEKHKSKKRRSRYSSSDEDLERVKKNSRKKKWYSSDEHSSSYSSESSSEDEKRGRSRRKGKKSYDDSSGEEANEKSNRKSKGRKEGSKEHRRKVDNKGSRQDNAEQDMSDDSRGADIVRKEIGLEWMLRPEAKTDRRHEETIENESAVDNKSEEKRTVNPRELNPYFKEDGSGYPEENDEPKAGDPKLLSSSLVGDGGASWRLKALKRAREQAARDGRKVDEVVEERWGSLGQLAVSVASHKAAPSRAHLHAIKSRQRGHADESNTDSENRPEKDTEMKPNRDYLKDVSVKRPKMKEPKVQDSLSWRKQRNQNVSTQDAGLISDTISSLNKFADDGSFLRGVLQKQSNNSGRSSPERDKVNLKTETSSIVQESLSANQLAAKALQLRMKGKHEEAEKLMKEMEIIKAKQDVGNTLHRPSKPESSSRYSFLSSAVIQGVSLGRKKNKEDDADMHLAQKIMQNKQYSMSGRADDEYDFDDGPRKKSQKKRGGNDQANQKNVIVNRFSSNQQERCIFCLENPRRPKHLVVAIGNYTYLMLPQQEPLVPGHCCILTMQHVPSTVSVDDDVWEEIRNFKKCLIMMFAEKEKDVVFLETVVDLPQQRRHCLVECIPVPRETDEDPVNYFKKEIRDAEDDWAVAKNVDTDSKGLRGKIPKNIPYFHVEFGLKRGFLHQIDDEEQFRSGFGLNVMRGILELPEEDMYRRRRQRSESVSEQMQAVQKFTRDWEPFDWTKQLHQ</sequence>
<dbReference type="Proteomes" id="UP000525078">
    <property type="component" value="Unassembled WGS sequence"/>
</dbReference>
<dbReference type="Gene3D" id="3.30.428.10">
    <property type="entry name" value="HIT-like"/>
    <property type="match status" value="1"/>
</dbReference>
<dbReference type="GO" id="GO:0071014">
    <property type="term" value="C:post-mRNA release spliceosomal complex"/>
    <property type="evidence" value="ECO:0007669"/>
    <property type="project" value="TreeGrafter"/>
</dbReference>
<feature type="compositionally biased region" description="Polar residues" evidence="3">
    <location>
        <begin position="375"/>
        <end position="384"/>
    </location>
</feature>
<feature type="compositionally biased region" description="Basic and acidic residues" evidence="3">
    <location>
        <begin position="290"/>
        <end position="331"/>
    </location>
</feature>
<dbReference type="Pfam" id="PF04677">
    <property type="entry name" value="CwfJ_C_1"/>
    <property type="match status" value="1"/>
</dbReference>
<feature type="compositionally biased region" description="Polar residues" evidence="3">
    <location>
        <begin position="333"/>
        <end position="349"/>
    </location>
</feature>
<evidence type="ECO:0000313" key="6">
    <source>
        <dbReference type="EMBL" id="KAF4362172.1"/>
    </source>
</evidence>
<dbReference type="Proteomes" id="UP000583929">
    <property type="component" value="Unassembled WGS sequence"/>
</dbReference>
<feature type="region of interest" description="Disordered" evidence="3">
    <location>
        <begin position="490"/>
        <end position="528"/>
    </location>
</feature>
<dbReference type="InterPro" id="IPR036265">
    <property type="entry name" value="HIT-like_sf"/>
</dbReference>
<evidence type="ECO:0000256" key="1">
    <source>
        <dbReference type="ARBA" id="ARBA00006795"/>
    </source>
</evidence>
<dbReference type="PANTHER" id="PTHR12072:SF5">
    <property type="entry name" value="CWF19-LIKE PROTEIN 2"/>
    <property type="match status" value="1"/>
</dbReference>
<organism evidence="7 8">
    <name type="scientific">Cannabis sativa</name>
    <name type="common">Hemp</name>
    <name type="synonym">Marijuana</name>
    <dbReference type="NCBI Taxonomy" id="3483"/>
    <lineage>
        <taxon>Eukaryota</taxon>
        <taxon>Viridiplantae</taxon>
        <taxon>Streptophyta</taxon>
        <taxon>Embryophyta</taxon>
        <taxon>Tracheophyta</taxon>
        <taxon>Spermatophyta</taxon>
        <taxon>Magnoliopsida</taxon>
        <taxon>eudicotyledons</taxon>
        <taxon>Gunneridae</taxon>
        <taxon>Pentapetalae</taxon>
        <taxon>rosids</taxon>
        <taxon>fabids</taxon>
        <taxon>Rosales</taxon>
        <taxon>Cannabaceae</taxon>
        <taxon>Cannabis</taxon>
    </lineage>
</organism>